<gene>
    <name evidence="4" type="ORF">L207DRAFT_510924</name>
</gene>
<proteinExistence type="predicted"/>
<dbReference type="OrthoDB" id="2140105at2759"/>
<dbReference type="EMBL" id="KZ613943">
    <property type="protein sequence ID" value="PMD42704.1"/>
    <property type="molecule type" value="Genomic_DNA"/>
</dbReference>
<feature type="transmembrane region" description="Helical" evidence="2">
    <location>
        <begin position="237"/>
        <end position="263"/>
    </location>
</feature>
<dbReference type="PANTHER" id="PTHR34814:SF2">
    <property type="entry name" value="DUF3533 DOMAIN-CONTAINING PROTEIN"/>
    <property type="match status" value="1"/>
</dbReference>
<dbReference type="AlphaFoldDB" id="A0A2J6RW09"/>
<keyword evidence="2" id="KW-1133">Transmembrane helix</keyword>
<keyword evidence="2" id="KW-0812">Transmembrane</keyword>
<feature type="compositionally biased region" description="Basic and acidic residues" evidence="1">
    <location>
        <begin position="476"/>
        <end position="488"/>
    </location>
</feature>
<dbReference type="STRING" id="1149755.A0A2J6RW09"/>
<dbReference type="InterPro" id="IPR053001">
    <property type="entry name" value="MNNG_permease-like"/>
</dbReference>
<feature type="transmembrane region" description="Helical" evidence="2">
    <location>
        <begin position="32"/>
        <end position="56"/>
    </location>
</feature>
<reference evidence="4 5" key="1">
    <citation type="submission" date="2016-04" db="EMBL/GenBank/DDBJ databases">
        <title>A degradative enzymes factory behind the ericoid mycorrhizal symbiosis.</title>
        <authorList>
            <consortium name="DOE Joint Genome Institute"/>
            <person name="Martino E."/>
            <person name="Morin E."/>
            <person name="Grelet G."/>
            <person name="Kuo A."/>
            <person name="Kohler A."/>
            <person name="Daghino S."/>
            <person name="Barry K."/>
            <person name="Choi C."/>
            <person name="Cichocki N."/>
            <person name="Clum A."/>
            <person name="Copeland A."/>
            <person name="Hainaut M."/>
            <person name="Haridas S."/>
            <person name="Labutti K."/>
            <person name="Lindquist E."/>
            <person name="Lipzen A."/>
            <person name="Khouja H.-R."/>
            <person name="Murat C."/>
            <person name="Ohm R."/>
            <person name="Olson A."/>
            <person name="Spatafora J."/>
            <person name="Veneault-Fourrey C."/>
            <person name="Henrissat B."/>
            <person name="Grigoriev I."/>
            <person name="Martin F."/>
            <person name="Perotto S."/>
        </authorList>
    </citation>
    <scope>NUCLEOTIDE SEQUENCE [LARGE SCALE GENOMIC DNA]</scope>
    <source>
        <strain evidence="4 5">F</strain>
    </source>
</reference>
<feature type="region of interest" description="Disordered" evidence="1">
    <location>
        <begin position="461"/>
        <end position="534"/>
    </location>
</feature>
<feature type="domain" description="DUF3533" evidence="3">
    <location>
        <begin position="41"/>
        <end position="410"/>
    </location>
</feature>
<dbReference type="PANTHER" id="PTHR34814">
    <property type="entry name" value="NITROSOGUANIDINE RESISTANCE PROTEIN SNG1"/>
    <property type="match status" value="1"/>
</dbReference>
<name>A0A2J6RW09_HYAVF</name>
<dbReference type="Proteomes" id="UP000235786">
    <property type="component" value="Unassembled WGS sequence"/>
</dbReference>
<accession>A0A2J6RW09</accession>
<keyword evidence="2" id="KW-0472">Membrane</keyword>
<protein>
    <recommendedName>
        <fullName evidence="3">DUF3533 domain-containing protein</fullName>
    </recommendedName>
</protein>
<feature type="transmembrane region" description="Helical" evidence="2">
    <location>
        <begin position="342"/>
        <end position="362"/>
    </location>
</feature>
<evidence type="ECO:0000313" key="4">
    <source>
        <dbReference type="EMBL" id="PMD42704.1"/>
    </source>
</evidence>
<evidence type="ECO:0000313" key="5">
    <source>
        <dbReference type="Proteomes" id="UP000235786"/>
    </source>
</evidence>
<dbReference type="InterPro" id="IPR022703">
    <property type="entry name" value="DUF3533"/>
</dbReference>
<evidence type="ECO:0000259" key="3">
    <source>
        <dbReference type="Pfam" id="PF12051"/>
    </source>
</evidence>
<feature type="transmembrane region" description="Helical" evidence="2">
    <location>
        <begin position="314"/>
        <end position="335"/>
    </location>
</feature>
<dbReference type="GO" id="GO:0016020">
    <property type="term" value="C:membrane"/>
    <property type="evidence" value="ECO:0007669"/>
    <property type="project" value="TreeGrafter"/>
</dbReference>
<evidence type="ECO:0000256" key="1">
    <source>
        <dbReference type="SAM" id="MobiDB-lite"/>
    </source>
</evidence>
<dbReference type="CDD" id="cd22249">
    <property type="entry name" value="UDM1_RNF168_RNF169-like"/>
    <property type="match status" value="1"/>
</dbReference>
<sequence length="534" mass="60513">MAQKLWPPYWHYPRATEKPLPHGRAAAVPRRAFFRAALINFAILQLVFLSLFAYIFGSLYQQAGHTHNMKILFVDYDSDSNRESAIGSAVSAAYQELEGSTFPTIVKASTNEFPVPGNLETAVCGATYWAAIYTSPGASSRLQNALAVGGAVAESYNRSDVLTYIWNEARYSTTSDSAISANLQLLSNTARLAYTTAYVRSGLQTLNLTDEAAILVFSNPWQLTSVDIQTTTQGSRAVYNTLVIILILIQEFFYLGIINGLYAQFKIYARIPAHRIIIVRNINSLAYTLLGALCVAGMVWAFRAGWHVNGNQFALTWAILWLFAHANFLVLDIITIWVPPQFVPVCLINWIIFNVTSILLPFDLSPAFYRWAYAMPAHEVYQVLVDIWSGGCNPQLHYALPILFAWELIGLAFSTLGVYRRCHYAVIAEEAQDRAFNERLNVAMAFEKKRDEERRKELEVEMREKAGSESLTFESQQERDDRIQREEKEQEDVREDLTNVIRNENEQLQRERTRKASRVDFGPSFDLAYRSNAS</sequence>
<feature type="transmembrane region" description="Helical" evidence="2">
    <location>
        <begin position="284"/>
        <end position="302"/>
    </location>
</feature>
<keyword evidence="5" id="KW-1185">Reference proteome</keyword>
<feature type="transmembrane region" description="Helical" evidence="2">
    <location>
        <begin position="398"/>
        <end position="419"/>
    </location>
</feature>
<evidence type="ECO:0000256" key="2">
    <source>
        <dbReference type="SAM" id="Phobius"/>
    </source>
</evidence>
<organism evidence="4 5">
    <name type="scientific">Hyaloscypha variabilis (strain UAMH 11265 / GT02V1 / F)</name>
    <name type="common">Meliniomyces variabilis</name>
    <dbReference type="NCBI Taxonomy" id="1149755"/>
    <lineage>
        <taxon>Eukaryota</taxon>
        <taxon>Fungi</taxon>
        <taxon>Dikarya</taxon>
        <taxon>Ascomycota</taxon>
        <taxon>Pezizomycotina</taxon>
        <taxon>Leotiomycetes</taxon>
        <taxon>Helotiales</taxon>
        <taxon>Hyaloscyphaceae</taxon>
        <taxon>Hyaloscypha</taxon>
        <taxon>Hyaloscypha variabilis</taxon>
    </lineage>
</organism>
<dbReference type="Pfam" id="PF12051">
    <property type="entry name" value="DUF3533"/>
    <property type="match status" value="1"/>
</dbReference>